<dbReference type="BioCyc" id="AMAC1300253:G12YX-3503-MONOMER"/>
<keyword evidence="1" id="KW-0614">Plasmid</keyword>
<sequence length="68" mass="7914">MKAHRHTVIQVDLTLMGACVEEFLLRMRDIVVICPDMLLLMVYAKRMSQQRYHLVKQAIHFIATSAID</sequence>
<geneLocation type="plasmid" evidence="1">
    <name>unnamed</name>
</geneLocation>
<organism evidence="1 2">
    <name type="scientific">Alteromonas mediterranea 615</name>
    <dbReference type="NCBI Taxonomy" id="1300253"/>
    <lineage>
        <taxon>Bacteria</taxon>
        <taxon>Pseudomonadati</taxon>
        <taxon>Pseudomonadota</taxon>
        <taxon>Gammaproteobacteria</taxon>
        <taxon>Alteromonadales</taxon>
        <taxon>Alteromonadaceae</taxon>
        <taxon>Alteromonas/Salinimonas group</taxon>
        <taxon>Alteromonas</taxon>
    </lineage>
</organism>
<dbReference type="EMBL" id="CP004847">
    <property type="protein sequence ID" value="AGP79856.1"/>
    <property type="molecule type" value="Genomic_DNA"/>
</dbReference>
<gene>
    <name evidence="1" type="ORF">I633_22166</name>
</gene>
<accession>S5ALR1</accession>
<dbReference type="AlphaFoldDB" id="S5ALR1"/>
<proteinExistence type="predicted"/>
<dbReference type="Proteomes" id="UP000014909">
    <property type="component" value="Plasmid unnamed"/>
</dbReference>
<name>S5ALR1_9ALTE</name>
<evidence type="ECO:0000313" key="2">
    <source>
        <dbReference type="Proteomes" id="UP000014909"/>
    </source>
</evidence>
<protein>
    <submittedName>
        <fullName evidence="1">Uncharacterized protein</fullName>
    </submittedName>
</protein>
<dbReference type="HOGENOM" id="CLU_2784743_0_0_6"/>
<reference evidence="1 2" key="1">
    <citation type="journal article" date="2013" name="Genome Biol. Evol.">
        <title>Genomic Diversity of "Deep Ecotype" Alteromonas macleodii Isolates: Evidence for Pan-Mediterranean Clonal Frames.</title>
        <authorList>
            <person name="Lopez-Perez M."/>
            <person name="Gonzaga A."/>
            <person name="Rodriguez-Valera F."/>
        </authorList>
    </citation>
    <scope>NUCLEOTIDE SEQUENCE [LARGE SCALE GENOMIC DNA]</scope>
    <source>
        <strain evidence="2">'English Channel 615'</strain>
        <plasmid evidence="2">Plasmid</plasmid>
    </source>
</reference>
<evidence type="ECO:0000313" key="1">
    <source>
        <dbReference type="EMBL" id="AGP79856.1"/>
    </source>
</evidence>
<dbReference type="KEGG" id="amh:I633_22166"/>